<keyword evidence="13" id="KW-1185">Reference proteome</keyword>
<keyword evidence="9 10" id="KW-0100">Branched-chain amino acid biosynthesis</keyword>
<dbReference type="GO" id="GO:0009098">
    <property type="term" value="P:L-leucine biosynthetic process"/>
    <property type="evidence" value="ECO:0007669"/>
    <property type="project" value="UniProtKB-UniRule"/>
</dbReference>
<dbReference type="InterPro" id="IPR004431">
    <property type="entry name" value="3-IsopropMal_deHydase_ssu"/>
</dbReference>
<dbReference type="SUPFAM" id="SSF52016">
    <property type="entry name" value="LeuD/IlvD-like"/>
    <property type="match status" value="1"/>
</dbReference>
<evidence type="ECO:0000256" key="9">
    <source>
        <dbReference type="ARBA" id="ARBA00023304"/>
    </source>
</evidence>
<reference evidence="12" key="1">
    <citation type="submission" date="2016-10" db="EMBL/GenBank/DDBJ databases">
        <authorList>
            <person name="See-Too W.S."/>
        </authorList>
    </citation>
    <scope>NUCLEOTIDE SEQUENCE</scope>
    <source>
        <strain evidence="12">L10.15</strain>
    </source>
</reference>
<keyword evidence="8 10" id="KW-0456">Lyase</keyword>
<evidence type="ECO:0000256" key="3">
    <source>
        <dbReference type="ARBA" id="ARBA00004729"/>
    </source>
</evidence>
<dbReference type="NCBIfam" id="NF002458">
    <property type="entry name" value="PRK01641.1"/>
    <property type="match status" value="1"/>
</dbReference>
<organism evidence="12 13">
    <name type="scientific">Planococcus versutus</name>
    <dbReference type="NCBI Taxonomy" id="1302659"/>
    <lineage>
        <taxon>Bacteria</taxon>
        <taxon>Bacillati</taxon>
        <taxon>Bacillota</taxon>
        <taxon>Bacilli</taxon>
        <taxon>Bacillales</taxon>
        <taxon>Caryophanaceae</taxon>
        <taxon>Planococcus</taxon>
    </lineage>
</organism>
<dbReference type="HAMAP" id="MF_01031">
    <property type="entry name" value="LeuD_type1"/>
    <property type="match status" value="1"/>
</dbReference>
<dbReference type="PANTHER" id="PTHR43345">
    <property type="entry name" value="3-ISOPROPYLMALATE DEHYDRATASE SMALL SUBUNIT 2-RELATED-RELATED"/>
    <property type="match status" value="1"/>
</dbReference>
<dbReference type="KEGG" id="pll:I858_004535"/>
<dbReference type="GO" id="GO:0003861">
    <property type="term" value="F:3-isopropylmalate dehydratase activity"/>
    <property type="evidence" value="ECO:0007669"/>
    <property type="project" value="UniProtKB-UniRule"/>
</dbReference>
<evidence type="ECO:0000256" key="8">
    <source>
        <dbReference type="ARBA" id="ARBA00023239"/>
    </source>
</evidence>
<accession>A0A1B1RZF3</accession>
<keyword evidence="6 10" id="KW-0432">Leucine biosynthesis</keyword>
<comment type="pathway">
    <text evidence="3 10">Amino-acid biosynthesis; L-leucine biosynthesis; L-leucine from 3-methyl-2-oxobutanoate: step 2/4.</text>
</comment>
<protein>
    <recommendedName>
        <fullName evidence="10">3-isopropylmalate dehydratase small subunit</fullName>
        <ecNumber evidence="10">4.2.1.33</ecNumber>
    </recommendedName>
    <alternativeName>
        <fullName evidence="10">Alpha-IPM isomerase</fullName>
        <shortName evidence="10">IPMI</shortName>
    </alternativeName>
    <alternativeName>
        <fullName evidence="10">Isopropylmalate isomerase</fullName>
    </alternativeName>
</protein>
<dbReference type="STRING" id="1302659.I858_004535"/>
<dbReference type="NCBIfam" id="TIGR00171">
    <property type="entry name" value="leuD"/>
    <property type="match status" value="1"/>
</dbReference>
<dbReference type="Gene3D" id="3.20.19.10">
    <property type="entry name" value="Aconitase, domain 4"/>
    <property type="match status" value="1"/>
</dbReference>
<evidence type="ECO:0000256" key="6">
    <source>
        <dbReference type="ARBA" id="ARBA00022430"/>
    </source>
</evidence>
<evidence type="ECO:0000259" key="11">
    <source>
        <dbReference type="Pfam" id="PF00694"/>
    </source>
</evidence>
<evidence type="ECO:0000313" key="13">
    <source>
        <dbReference type="Proteomes" id="UP000053354"/>
    </source>
</evidence>
<dbReference type="InterPro" id="IPR033940">
    <property type="entry name" value="IPMI_Swivel"/>
</dbReference>
<dbReference type="PANTHER" id="PTHR43345:SF5">
    <property type="entry name" value="3-ISOPROPYLMALATE DEHYDRATASE SMALL SUBUNIT"/>
    <property type="match status" value="1"/>
</dbReference>
<proteinExistence type="inferred from homology"/>
<dbReference type="InterPro" id="IPR000573">
    <property type="entry name" value="AconitaseA/IPMdHydase_ssu_swvl"/>
</dbReference>
<dbReference type="Proteomes" id="UP000053354">
    <property type="component" value="Chromosome"/>
</dbReference>
<evidence type="ECO:0000256" key="10">
    <source>
        <dbReference type="HAMAP-Rule" id="MF_01031"/>
    </source>
</evidence>
<comment type="function">
    <text evidence="2 10">Catalyzes the isomerization between 2-isopropylmalate and 3-isopropylmalate, via the formation of 2-isopropylmaleate.</text>
</comment>
<evidence type="ECO:0000256" key="5">
    <source>
        <dbReference type="ARBA" id="ARBA00011271"/>
    </source>
</evidence>
<dbReference type="RefSeq" id="WP_049694938.1">
    <property type="nucleotide sequence ID" value="NZ_CP016540.2"/>
</dbReference>
<name>A0A1B1RZF3_9BACL</name>
<dbReference type="CDD" id="cd01577">
    <property type="entry name" value="IPMI_Swivel"/>
    <property type="match status" value="1"/>
</dbReference>
<dbReference type="InterPro" id="IPR050075">
    <property type="entry name" value="LeuD"/>
</dbReference>
<comment type="similarity">
    <text evidence="4 10">Belongs to the LeuD family. LeuD type 1 subfamily.</text>
</comment>
<dbReference type="AlphaFoldDB" id="A0A1B1RZF3"/>
<evidence type="ECO:0000256" key="4">
    <source>
        <dbReference type="ARBA" id="ARBA00009845"/>
    </source>
</evidence>
<evidence type="ECO:0000256" key="2">
    <source>
        <dbReference type="ARBA" id="ARBA00002695"/>
    </source>
</evidence>
<evidence type="ECO:0000256" key="7">
    <source>
        <dbReference type="ARBA" id="ARBA00022605"/>
    </source>
</evidence>
<sequence>MKPFLTQTGIVAPLERSNIDTDAILPKQFLKRIEKSGYGQFLFYDWRYTGDEENPDFVLNKPPYRNASILLTGENFGCGSSREHAPWALKDFGFETIIASSFADIFYNNCIKNGILPIRMSKEYIQELFKKVNGHEGYELTINLESKTIVGDSGESVSFEIDDYMRNMLLEGLDEIGSTIKHMQEIEKFEETHRVFYSIT</sequence>
<dbReference type="FunFam" id="3.20.19.10:FF:000003">
    <property type="entry name" value="3-isopropylmalate dehydratase small subunit"/>
    <property type="match status" value="1"/>
</dbReference>
<dbReference type="GO" id="GO:0009316">
    <property type="term" value="C:3-isopropylmalate dehydratase complex"/>
    <property type="evidence" value="ECO:0007669"/>
    <property type="project" value="InterPro"/>
</dbReference>
<evidence type="ECO:0000313" key="12">
    <source>
        <dbReference type="EMBL" id="ANU26299.1"/>
    </source>
</evidence>
<dbReference type="InterPro" id="IPR015928">
    <property type="entry name" value="Aconitase/3IPM_dehydase_swvl"/>
</dbReference>
<gene>
    <name evidence="10" type="primary">leuD</name>
    <name evidence="12" type="ORF">I858_004535</name>
</gene>
<dbReference type="UniPathway" id="UPA00048">
    <property type="reaction ID" value="UER00071"/>
</dbReference>
<dbReference type="OrthoDB" id="9777465at2"/>
<dbReference type="Pfam" id="PF00694">
    <property type="entry name" value="Aconitase_C"/>
    <property type="match status" value="1"/>
</dbReference>
<dbReference type="EMBL" id="CP016540">
    <property type="protein sequence ID" value="ANU26299.1"/>
    <property type="molecule type" value="Genomic_DNA"/>
</dbReference>
<evidence type="ECO:0000256" key="1">
    <source>
        <dbReference type="ARBA" id="ARBA00000491"/>
    </source>
</evidence>
<dbReference type="EC" id="4.2.1.33" evidence="10"/>
<feature type="domain" description="Aconitase A/isopropylmalate dehydratase small subunit swivel" evidence="11">
    <location>
        <begin position="1"/>
        <end position="122"/>
    </location>
</feature>
<keyword evidence="7 10" id="KW-0028">Amino-acid biosynthesis</keyword>
<comment type="subunit">
    <text evidence="5 10">Heterodimer of LeuC and LeuD.</text>
</comment>
<comment type="catalytic activity">
    <reaction evidence="1 10">
        <text>(2R,3S)-3-isopropylmalate = (2S)-2-isopropylmalate</text>
        <dbReference type="Rhea" id="RHEA:32287"/>
        <dbReference type="ChEBI" id="CHEBI:1178"/>
        <dbReference type="ChEBI" id="CHEBI:35121"/>
        <dbReference type="EC" id="4.2.1.33"/>
    </reaction>
</comment>